<dbReference type="GO" id="GO:0016887">
    <property type="term" value="F:ATP hydrolysis activity"/>
    <property type="evidence" value="ECO:0007669"/>
    <property type="project" value="InterPro"/>
</dbReference>
<dbReference type="Gene3D" id="3.30.565.10">
    <property type="entry name" value="Histidine kinase-like ATPase, C-terminal domain"/>
    <property type="match status" value="1"/>
</dbReference>
<gene>
    <name evidence="4" type="primary">mutL</name>
    <name evidence="8" type="ORF">BWGOE11_38560</name>
</gene>
<evidence type="ECO:0000256" key="5">
    <source>
        <dbReference type="SAM" id="MobiDB-lite"/>
    </source>
</evidence>
<dbReference type="InterPro" id="IPR042120">
    <property type="entry name" value="MutL_C_dimsub"/>
</dbReference>
<dbReference type="InterPro" id="IPR014721">
    <property type="entry name" value="Ribsml_uS5_D2-typ_fold_subgr"/>
</dbReference>
<dbReference type="GO" id="GO:0005524">
    <property type="term" value="F:ATP binding"/>
    <property type="evidence" value="ECO:0007669"/>
    <property type="project" value="InterPro"/>
</dbReference>
<dbReference type="Gene3D" id="3.30.1370.100">
    <property type="entry name" value="MutL, C-terminal domain, regulatory subdomain"/>
    <property type="match status" value="1"/>
</dbReference>
<evidence type="ECO:0000256" key="3">
    <source>
        <dbReference type="ARBA" id="ARBA00023204"/>
    </source>
</evidence>
<dbReference type="NCBIfam" id="TIGR00585">
    <property type="entry name" value="mutl"/>
    <property type="match status" value="1"/>
</dbReference>
<dbReference type="InterPro" id="IPR036890">
    <property type="entry name" value="HATPase_C_sf"/>
</dbReference>
<evidence type="ECO:0000256" key="1">
    <source>
        <dbReference type="ARBA" id="ARBA00006082"/>
    </source>
</evidence>
<dbReference type="AlphaFoldDB" id="A0A1E8BK20"/>
<dbReference type="InterPro" id="IPR013507">
    <property type="entry name" value="DNA_mismatch_S5_2-like"/>
</dbReference>
<dbReference type="Pfam" id="PF08676">
    <property type="entry name" value="MutL_C"/>
    <property type="match status" value="1"/>
</dbReference>
<dbReference type="SMART" id="SM00853">
    <property type="entry name" value="MutL_C"/>
    <property type="match status" value="1"/>
</dbReference>
<dbReference type="InterPro" id="IPR014762">
    <property type="entry name" value="DNA_mismatch_repair_CS"/>
</dbReference>
<dbReference type="NCBIfam" id="NF000950">
    <property type="entry name" value="PRK00095.1-3"/>
    <property type="match status" value="1"/>
</dbReference>
<dbReference type="InterPro" id="IPR020667">
    <property type="entry name" value="DNA_mismatch_repair_MutL"/>
</dbReference>
<dbReference type="SUPFAM" id="SSF55874">
    <property type="entry name" value="ATPase domain of HSP90 chaperone/DNA topoisomerase II/histidine kinase"/>
    <property type="match status" value="1"/>
</dbReference>
<dbReference type="InterPro" id="IPR037198">
    <property type="entry name" value="MutL_C_sf"/>
</dbReference>
<dbReference type="FunFam" id="3.30.565.10:FF:000003">
    <property type="entry name" value="DNA mismatch repair endonuclease MutL"/>
    <property type="match status" value="1"/>
</dbReference>
<evidence type="ECO:0000259" key="6">
    <source>
        <dbReference type="SMART" id="SM00853"/>
    </source>
</evidence>
<sequence>MGKIRKLDDQLSNLIAAGEVVERPASVVKELVENSIDANSTSIEIHLEEAGLSKIRIIDNGDGIAEEDCIVAFERHATSKIKDENDLFRIRTLGFRGEALPSIASVSELELITSTGDAPGTHLIIKGGDIIRQEKTASRKGTDITVQNLFFNTPARLKYMKTIHTELGNITDIVYRIAMSHPEVSLKLFHNEKKLLHTSGNGDVRQVLASIYSIQVAKKLIPIEAESLDFTIKGYVTLPEVTRASRNYMSTIVNGRYVRNFVLMKAIQQGYHTLLPIGRYPIGFLSIEMDPMLVDVNVHPAKLEVRFSKEQELLKLIEETLQDTFKKIQLIPDAGVTTKKKEKDESVQGQFQFEHTKPKEPQVPNIVLPTGMDEKQEETTTVKQPAQLWQPPKQEWQPPQSLVREEEGWQPTTTKPIIEEPIREEKSWNSNEEDFELEELEEEVGEIKEIEMNGNDLPPLYPIGQMHGTYIFAQNDKGLYMIDQHAAQERINYEYFRDKVGRVTQEVQELLVPYRIDLSLTEFLRVEEQLEELKKVGLFLEQFGHQSFIVRSHPTWFPKGQETEIIDEMMEQVVKLKKVDIKKLREEAAIMMSCKASIKANQYLTNDQIFALLEELRTTTNPYTCPHGRPILVHHSTYELEKMFKRVM</sequence>
<dbReference type="PROSITE" id="PS00058">
    <property type="entry name" value="DNA_MISMATCH_REPAIR_1"/>
    <property type="match status" value="1"/>
</dbReference>
<feature type="compositionally biased region" description="Low complexity" evidence="5">
    <location>
        <begin position="390"/>
        <end position="400"/>
    </location>
</feature>
<dbReference type="GO" id="GO:0140664">
    <property type="term" value="F:ATP-dependent DNA damage sensor activity"/>
    <property type="evidence" value="ECO:0007669"/>
    <property type="project" value="InterPro"/>
</dbReference>
<dbReference type="CDD" id="cd16926">
    <property type="entry name" value="HATPase_MutL-MLH-PMS-like"/>
    <property type="match status" value="1"/>
</dbReference>
<dbReference type="FunFam" id="3.30.230.10:FF:000036">
    <property type="entry name" value="DNA mismatch repair endonuclease MutL"/>
    <property type="match status" value="1"/>
</dbReference>
<reference evidence="8 9" key="1">
    <citation type="submission" date="2016-05" db="EMBL/GenBank/DDBJ databases">
        <title>Bacillus thuringiensis and Bacillus weihenstephanensis as novel biocontrol agents of wilt causing Verticillium species.</title>
        <authorList>
            <person name="Hollensteiner J."/>
            <person name="Wemheuer F."/>
            <person name="Harting R."/>
            <person name="Kolarzyk A."/>
            <person name="Diaz-Valerio S."/>
            <person name="Poehlein A."/>
            <person name="Brzuszkiewicz E."/>
            <person name="Nesemann K."/>
            <person name="Braus-Stromeyer S."/>
            <person name="Braus G."/>
            <person name="Daniel R."/>
            <person name="Liesegang H."/>
        </authorList>
    </citation>
    <scope>NUCLEOTIDE SEQUENCE [LARGE SCALE GENOMIC DNA]</scope>
    <source>
        <strain evidence="8 9">GOE11</strain>
    </source>
</reference>
<proteinExistence type="inferred from homology"/>
<dbReference type="Proteomes" id="UP000175835">
    <property type="component" value="Unassembled WGS sequence"/>
</dbReference>
<dbReference type="HAMAP" id="MF_00149">
    <property type="entry name" value="DNA_mis_repair"/>
    <property type="match status" value="1"/>
</dbReference>
<dbReference type="Pfam" id="PF01119">
    <property type="entry name" value="DNA_mis_repair"/>
    <property type="match status" value="1"/>
</dbReference>
<dbReference type="Gene3D" id="3.30.1540.20">
    <property type="entry name" value="MutL, C-terminal domain, dimerisation subdomain"/>
    <property type="match status" value="1"/>
</dbReference>
<feature type="domain" description="DNA mismatch repair protein S5" evidence="7">
    <location>
        <begin position="208"/>
        <end position="326"/>
    </location>
</feature>
<comment type="function">
    <text evidence="4">This protein is involved in the repair of mismatches in DNA. It is required for dam-dependent methyl-directed DNA mismatch repair. May act as a 'molecular matchmaker', a protein that promotes the formation of a stable complex between two or more DNA-binding proteins in an ATP-dependent manner without itself being part of a final effector complex.</text>
</comment>
<dbReference type="InterPro" id="IPR002099">
    <property type="entry name" value="MutL/Mlh/PMS"/>
</dbReference>
<dbReference type="SUPFAM" id="SSF118116">
    <property type="entry name" value="DNA mismatch repair protein MutL"/>
    <property type="match status" value="1"/>
</dbReference>
<dbReference type="PANTHER" id="PTHR10073:SF12">
    <property type="entry name" value="DNA MISMATCH REPAIR PROTEIN MLH1"/>
    <property type="match status" value="1"/>
</dbReference>
<comment type="similarity">
    <text evidence="1 4">Belongs to the DNA mismatch repair MutL/HexB family.</text>
</comment>
<dbReference type="RefSeq" id="WP_070146845.1">
    <property type="nucleotide sequence ID" value="NZ_LXLX01000047.1"/>
</dbReference>
<evidence type="ECO:0000256" key="4">
    <source>
        <dbReference type="HAMAP-Rule" id="MF_00149"/>
    </source>
</evidence>
<dbReference type="SMART" id="SM01340">
    <property type="entry name" value="DNA_mis_repair"/>
    <property type="match status" value="1"/>
</dbReference>
<dbReference type="GO" id="GO:0006298">
    <property type="term" value="P:mismatch repair"/>
    <property type="evidence" value="ECO:0007669"/>
    <property type="project" value="UniProtKB-UniRule"/>
</dbReference>
<evidence type="ECO:0000256" key="2">
    <source>
        <dbReference type="ARBA" id="ARBA00022763"/>
    </source>
</evidence>
<evidence type="ECO:0000259" key="7">
    <source>
        <dbReference type="SMART" id="SM01340"/>
    </source>
</evidence>
<keyword evidence="2 4" id="KW-0227">DNA damage</keyword>
<dbReference type="EMBL" id="LXLX01000047">
    <property type="protein sequence ID" value="OFD89555.1"/>
    <property type="molecule type" value="Genomic_DNA"/>
</dbReference>
<dbReference type="Pfam" id="PF13589">
    <property type="entry name" value="HATPase_c_3"/>
    <property type="match status" value="1"/>
</dbReference>
<dbReference type="FunFam" id="3.30.1370.100:FF:000004">
    <property type="entry name" value="DNA mismatch repair endonuclease MutL"/>
    <property type="match status" value="1"/>
</dbReference>
<dbReference type="PATRIC" id="fig|86662.28.peg.3983"/>
<keyword evidence="3 4" id="KW-0234">DNA repair</keyword>
<feature type="domain" description="MutL C-terminal dimerisation" evidence="6">
    <location>
        <begin position="462"/>
        <end position="604"/>
    </location>
</feature>
<dbReference type="GO" id="GO:0030983">
    <property type="term" value="F:mismatched DNA binding"/>
    <property type="evidence" value="ECO:0007669"/>
    <property type="project" value="InterPro"/>
</dbReference>
<organism evidence="8 9">
    <name type="scientific">Bacillus mycoides</name>
    <dbReference type="NCBI Taxonomy" id="1405"/>
    <lineage>
        <taxon>Bacteria</taxon>
        <taxon>Bacillati</taxon>
        <taxon>Bacillota</taxon>
        <taxon>Bacilli</taxon>
        <taxon>Bacillales</taxon>
        <taxon>Bacillaceae</taxon>
        <taxon>Bacillus</taxon>
        <taxon>Bacillus cereus group</taxon>
    </lineage>
</organism>
<dbReference type="InterPro" id="IPR038973">
    <property type="entry name" value="MutL/Mlh/Pms-like"/>
</dbReference>
<dbReference type="GO" id="GO:0032300">
    <property type="term" value="C:mismatch repair complex"/>
    <property type="evidence" value="ECO:0007669"/>
    <property type="project" value="InterPro"/>
</dbReference>
<name>A0A1E8BK20_BACMY</name>
<feature type="region of interest" description="Disordered" evidence="5">
    <location>
        <begin position="390"/>
        <end position="410"/>
    </location>
</feature>
<dbReference type="PANTHER" id="PTHR10073">
    <property type="entry name" value="DNA MISMATCH REPAIR PROTEIN MLH, PMS, MUTL"/>
    <property type="match status" value="1"/>
</dbReference>
<protein>
    <recommendedName>
        <fullName evidence="4">DNA mismatch repair protein MutL</fullName>
    </recommendedName>
</protein>
<evidence type="ECO:0000313" key="8">
    <source>
        <dbReference type="EMBL" id="OFD89555.1"/>
    </source>
</evidence>
<accession>A0A1E8BK20</accession>
<comment type="caution">
    <text evidence="8">The sequence shown here is derived from an EMBL/GenBank/DDBJ whole genome shotgun (WGS) entry which is preliminary data.</text>
</comment>
<dbReference type="InterPro" id="IPR014790">
    <property type="entry name" value="MutL_C"/>
</dbReference>
<dbReference type="Gene3D" id="3.30.230.10">
    <property type="match status" value="1"/>
</dbReference>
<dbReference type="InterPro" id="IPR020568">
    <property type="entry name" value="Ribosomal_Su5_D2-typ_SF"/>
</dbReference>
<dbReference type="InterPro" id="IPR042121">
    <property type="entry name" value="MutL_C_regsub"/>
</dbReference>
<evidence type="ECO:0000313" key="9">
    <source>
        <dbReference type="Proteomes" id="UP000175835"/>
    </source>
</evidence>
<dbReference type="CDD" id="cd00782">
    <property type="entry name" value="MutL_Trans"/>
    <property type="match status" value="1"/>
</dbReference>
<dbReference type="SUPFAM" id="SSF54211">
    <property type="entry name" value="Ribosomal protein S5 domain 2-like"/>
    <property type="match status" value="1"/>
</dbReference>